<comment type="caution">
    <text evidence="2">The sequence shown here is derived from an EMBL/GenBank/DDBJ whole genome shotgun (WGS) entry which is preliminary data.</text>
</comment>
<protein>
    <submittedName>
        <fullName evidence="2">Capsid protein</fullName>
    </submittedName>
</protein>
<feature type="region of interest" description="Disordered" evidence="1">
    <location>
        <begin position="72"/>
        <end position="95"/>
    </location>
</feature>
<dbReference type="OrthoDB" id="5464529at2"/>
<dbReference type="InterPro" id="IPR006441">
    <property type="entry name" value="Phage_P2_GpN"/>
</dbReference>
<evidence type="ECO:0000256" key="1">
    <source>
        <dbReference type="SAM" id="MobiDB-lite"/>
    </source>
</evidence>
<dbReference type="EMBL" id="AJLO02000039">
    <property type="protein sequence ID" value="KOE97851.1"/>
    <property type="molecule type" value="Genomic_DNA"/>
</dbReference>
<dbReference type="Proteomes" id="UP000036890">
    <property type="component" value="Unassembled WGS sequence"/>
</dbReference>
<proteinExistence type="predicted"/>
<sequence length="338" mass="37738">MRTETRHKFDGFTQQIAKLNNVSGVANTFSVEPEVQQRLEARMQEDSSFLQAINMVPVNELKGEKVGVGISGTIAGRTDTSGNGERNPTDPSALDSNVYECQKTDFDTALTYSRLDAWAHRPQFQTLIRDAIIHRQALDRIMIGWHGTSIAKNTDRAANPMLQDVNKGWLQKYREHAPERLMREGKEGTGKIKVGGTGADYGNIDALVFDLVSNLIDPWHQEDPSLVVICGRQLVHDKYFPILNEDNKPTEKLAAELILGTKRIGGLQPVIVPFFPAKSLMVTSLSNLSLYWQIGGRRRHIIEQPNKNRVANFESSNDDYVVEDYGLGAVAENIEFGS</sequence>
<name>A0A0L8A6K3_9GAMM</name>
<dbReference type="NCBIfam" id="TIGR01551">
    <property type="entry name" value="major_capsid_P2"/>
    <property type="match status" value="1"/>
</dbReference>
<dbReference type="AlphaFoldDB" id="A0A0L8A6K3"/>
<dbReference type="Pfam" id="PF05125">
    <property type="entry name" value="Phage_cap_P2"/>
    <property type="match status" value="1"/>
</dbReference>
<evidence type="ECO:0000313" key="2">
    <source>
        <dbReference type="EMBL" id="KOE97851.1"/>
    </source>
</evidence>
<organism evidence="2 3">
    <name type="scientific">Stenotrophomonas geniculata N1</name>
    <dbReference type="NCBI Taxonomy" id="1167641"/>
    <lineage>
        <taxon>Bacteria</taxon>
        <taxon>Pseudomonadati</taxon>
        <taxon>Pseudomonadota</taxon>
        <taxon>Gammaproteobacteria</taxon>
        <taxon>Lysobacterales</taxon>
        <taxon>Lysobacteraceae</taxon>
        <taxon>Stenotrophomonas</taxon>
    </lineage>
</organism>
<feature type="compositionally biased region" description="Polar residues" evidence="1">
    <location>
        <begin position="78"/>
        <end position="90"/>
    </location>
</feature>
<gene>
    <name evidence="2" type="ORF">W7K_18015</name>
</gene>
<accession>A0A0L8A6K3</accession>
<reference evidence="2 3" key="1">
    <citation type="journal article" date="2012" name="J. Bacteriol.">
        <title>Genome sequence of a novel nicotine-degrading strain, Pseudomonas geniculata N1.</title>
        <authorList>
            <person name="Tang H."/>
            <person name="Yu H."/>
            <person name="Tai C."/>
            <person name="Huang K."/>
            <person name="Liu Y."/>
            <person name="Wang L."/>
            <person name="Yao Y."/>
            <person name="Wu G."/>
            <person name="Xu P."/>
        </authorList>
    </citation>
    <scope>NUCLEOTIDE SEQUENCE [LARGE SCALE GENOMIC DNA]</scope>
    <source>
        <strain evidence="2 3">N1</strain>
    </source>
</reference>
<dbReference type="RefSeq" id="WP_010481676.1">
    <property type="nucleotide sequence ID" value="NZ_AJLO02000039.1"/>
</dbReference>
<evidence type="ECO:0000313" key="3">
    <source>
        <dbReference type="Proteomes" id="UP000036890"/>
    </source>
</evidence>